<sequence length="99" mass="11909">MVNSEQRRFTVAFSRKYPFFLRPFVNLVLTFRLRRNVPFKTFMSWDDDIMARTTNFDFLYLCLIAREVPTIHRPILRQSQDRRFMATRPLTSSGSLRKA</sequence>
<dbReference type="AlphaFoldDB" id="A0A8J4T1D9"/>
<evidence type="ECO:0000313" key="1">
    <source>
        <dbReference type="EMBL" id="KAF5401885.1"/>
    </source>
</evidence>
<reference evidence="1" key="1">
    <citation type="submission" date="2019-05" db="EMBL/GenBank/DDBJ databases">
        <title>Annotation for the trematode Paragonimus heterotremus.</title>
        <authorList>
            <person name="Choi Y.-J."/>
        </authorList>
    </citation>
    <scope>NUCLEOTIDE SEQUENCE</scope>
    <source>
        <strain evidence="1">LC</strain>
    </source>
</reference>
<keyword evidence="2" id="KW-1185">Reference proteome</keyword>
<comment type="caution">
    <text evidence="1">The sequence shown here is derived from an EMBL/GenBank/DDBJ whole genome shotgun (WGS) entry which is preliminary data.</text>
</comment>
<evidence type="ECO:0000313" key="2">
    <source>
        <dbReference type="Proteomes" id="UP000748531"/>
    </source>
</evidence>
<protein>
    <submittedName>
        <fullName evidence="1">Uncharacterized protein</fullName>
    </submittedName>
</protein>
<proteinExistence type="predicted"/>
<organism evidence="1 2">
    <name type="scientific">Paragonimus heterotremus</name>
    <dbReference type="NCBI Taxonomy" id="100268"/>
    <lineage>
        <taxon>Eukaryota</taxon>
        <taxon>Metazoa</taxon>
        <taxon>Spiralia</taxon>
        <taxon>Lophotrochozoa</taxon>
        <taxon>Platyhelminthes</taxon>
        <taxon>Trematoda</taxon>
        <taxon>Digenea</taxon>
        <taxon>Plagiorchiida</taxon>
        <taxon>Troglotremata</taxon>
        <taxon>Troglotrematidae</taxon>
        <taxon>Paragonimus</taxon>
    </lineage>
</organism>
<gene>
    <name evidence="1" type="ORF">PHET_04715</name>
</gene>
<dbReference type="EMBL" id="LUCH01002171">
    <property type="protein sequence ID" value="KAF5401885.1"/>
    <property type="molecule type" value="Genomic_DNA"/>
</dbReference>
<accession>A0A8J4T1D9</accession>
<name>A0A8J4T1D9_9TREM</name>
<dbReference type="Proteomes" id="UP000748531">
    <property type="component" value="Unassembled WGS sequence"/>
</dbReference>